<evidence type="ECO:0000256" key="2">
    <source>
        <dbReference type="ARBA" id="ARBA00022676"/>
    </source>
</evidence>
<evidence type="ECO:0000313" key="8">
    <source>
        <dbReference type="Proteomes" id="UP001190926"/>
    </source>
</evidence>
<gene>
    <name evidence="7" type="ORF">C2S53_012513</name>
</gene>
<dbReference type="InterPro" id="IPR035595">
    <property type="entry name" value="UDP_glycos_trans_CS"/>
</dbReference>
<evidence type="ECO:0000256" key="5">
    <source>
        <dbReference type="RuleBase" id="RU003718"/>
    </source>
</evidence>
<evidence type="ECO:0000256" key="3">
    <source>
        <dbReference type="ARBA" id="ARBA00022679"/>
    </source>
</evidence>
<dbReference type="Gene3D" id="3.40.50.2000">
    <property type="entry name" value="Glycogen Phosphorylase B"/>
    <property type="match status" value="2"/>
</dbReference>
<dbReference type="GO" id="GO:0080043">
    <property type="term" value="F:quercetin 3-O-glucosyltransferase activity"/>
    <property type="evidence" value="ECO:0007669"/>
    <property type="project" value="TreeGrafter"/>
</dbReference>
<dbReference type="Pfam" id="PF00201">
    <property type="entry name" value="UDPGT"/>
    <property type="match status" value="1"/>
</dbReference>
<keyword evidence="8" id="KW-1185">Reference proteome</keyword>
<dbReference type="CDD" id="cd03784">
    <property type="entry name" value="GT1_Gtf-like"/>
    <property type="match status" value="1"/>
</dbReference>
<evidence type="ECO:0000256" key="4">
    <source>
        <dbReference type="ARBA" id="ARBA00051827"/>
    </source>
</evidence>
<reference evidence="7 8" key="1">
    <citation type="journal article" date="2021" name="Nat. Commun.">
        <title>Incipient diploidization of the medicinal plant Perilla within 10,000 years.</title>
        <authorList>
            <person name="Zhang Y."/>
            <person name="Shen Q."/>
            <person name="Leng L."/>
            <person name="Zhang D."/>
            <person name="Chen S."/>
            <person name="Shi Y."/>
            <person name="Ning Z."/>
            <person name="Chen S."/>
        </authorList>
    </citation>
    <scope>NUCLEOTIDE SEQUENCE [LARGE SCALE GENOMIC DNA]</scope>
    <source>
        <strain evidence="8">cv. PC099</strain>
    </source>
</reference>
<protein>
    <recommendedName>
        <fullName evidence="6">Glycosyltransferase</fullName>
        <ecNumber evidence="6">2.4.1.-</ecNumber>
    </recommendedName>
</protein>
<keyword evidence="3 5" id="KW-0808">Transferase</keyword>
<evidence type="ECO:0000256" key="1">
    <source>
        <dbReference type="ARBA" id="ARBA00009995"/>
    </source>
</evidence>
<dbReference type="SUPFAM" id="SSF53756">
    <property type="entry name" value="UDP-Glycosyltransferase/glycogen phosphorylase"/>
    <property type="match status" value="1"/>
</dbReference>
<comment type="similarity">
    <text evidence="1 5">Belongs to the UDP-glycosyltransferase family.</text>
</comment>
<dbReference type="PROSITE" id="PS00375">
    <property type="entry name" value="UDPGT"/>
    <property type="match status" value="1"/>
</dbReference>
<organism evidence="7 8">
    <name type="scientific">Perilla frutescens var. hirtella</name>
    <name type="common">Perilla citriodora</name>
    <name type="synonym">Perilla setoyensis</name>
    <dbReference type="NCBI Taxonomy" id="608512"/>
    <lineage>
        <taxon>Eukaryota</taxon>
        <taxon>Viridiplantae</taxon>
        <taxon>Streptophyta</taxon>
        <taxon>Embryophyta</taxon>
        <taxon>Tracheophyta</taxon>
        <taxon>Spermatophyta</taxon>
        <taxon>Magnoliopsida</taxon>
        <taxon>eudicotyledons</taxon>
        <taxon>Gunneridae</taxon>
        <taxon>Pentapetalae</taxon>
        <taxon>asterids</taxon>
        <taxon>lamiids</taxon>
        <taxon>Lamiales</taxon>
        <taxon>Lamiaceae</taxon>
        <taxon>Nepetoideae</taxon>
        <taxon>Elsholtzieae</taxon>
        <taxon>Perilla</taxon>
    </lineage>
</organism>
<evidence type="ECO:0000256" key="6">
    <source>
        <dbReference type="RuleBase" id="RU362057"/>
    </source>
</evidence>
<comment type="catalytic activity">
    <reaction evidence="4">
        <text>7-deoxyloganetate + UDP-alpha-D-glucose = 7-deoxyloganate + UDP + H(+)</text>
        <dbReference type="Rhea" id="RHEA:39895"/>
        <dbReference type="ChEBI" id="CHEBI:15378"/>
        <dbReference type="ChEBI" id="CHEBI:58223"/>
        <dbReference type="ChEBI" id="CHEBI:58885"/>
        <dbReference type="ChEBI" id="CHEBI:76844"/>
        <dbReference type="ChEBI" id="CHEBI:76846"/>
        <dbReference type="EC" id="2.4.1.323"/>
    </reaction>
</comment>
<evidence type="ECO:0000313" key="7">
    <source>
        <dbReference type="EMBL" id="KAH6829600.1"/>
    </source>
</evidence>
<dbReference type="AlphaFoldDB" id="A0AAD4P889"/>
<comment type="caution">
    <text evidence="7">The sequence shown here is derived from an EMBL/GenBank/DDBJ whole genome shotgun (WGS) entry which is preliminary data.</text>
</comment>
<dbReference type="Proteomes" id="UP001190926">
    <property type="component" value="Unassembled WGS sequence"/>
</dbReference>
<dbReference type="FunFam" id="3.40.50.2000:FF:000040">
    <property type="entry name" value="UDP-glycosyltransferase 76C1"/>
    <property type="match status" value="1"/>
</dbReference>
<keyword evidence="2 5" id="KW-0328">Glycosyltransferase</keyword>
<accession>A0AAD4P889</accession>
<name>A0AAD4P889_PERFH</name>
<dbReference type="PANTHER" id="PTHR11926">
    <property type="entry name" value="GLUCOSYL/GLUCURONOSYL TRANSFERASES"/>
    <property type="match status" value="1"/>
</dbReference>
<proteinExistence type="inferred from homology"/>
<dbReference type="FunFam" id="3.40.50.2000:FF:000065">
    <property type="entry name" value="Glycosyltransferase"/>
    <property type="match status" value="1"/>
</dbReference>
<sequence>MDNPHVVILPFPAQGHIKPMLMLAELLSRADFTITFVNTEQSHRRLTDGASFRRRCPGINFLSIPDGLPPDHPRSGPSIIDLLISTSSACKPIFKDLIASMSQSHAPPTCIISDGIMSFSVDVAAELGIPAIAFRTYNATSTWTYFHLEKLIQEGEIPVVEGSEEIDRLICCIPGLESILRRRDLPMICRLVPESESLQFFITQASKMSKASALILNTFEELESPILSHLRSIFPAVYAIGPLHSAVNSTVAHPPPPDSSSSLLQIDQSCMDWLDSQPSNSVLYVSFGSVAWLTRDELMEFWYGLVNSEQPFLWAIRPDLIWDGNGSDMIPEELKRSTMERGRIVGWAPQEEVLAHDAVGGFLTHCGWNSILESICAGKPMICRPMVSEQQVNGRCVSEMWKLGLDMNCFCDRSTVERVVRDLMEGGRKEEMLRSTAEIARLAKDCVSDGGSSHTNLNKLIADIKILHSKVQN</sequence>
<dbReference type="EC" id="2.4.1.-" evidence="6"/>
<dbReference type="EMBL" id="SDAM02000107">
    <property type="protein sequence ID" value="KAH6829600.1"/>
    <property type="molecule type" value="Genomic_DNA"/>
</dbReference>
<dbReference type="PANTHER" id="PTHR11926:SF1392">
    <property type="entry name" value="GLYCOSYLTRANSFERASE"/>
    <property type="match status" value="1"/>
</dbReference>
<dbReference type="GO" id="GO:0080044">
    <property type="term" value="F:quercetin 7-O-glucosyltransferase activity"/>
    <property type="evidence" value="ECO:0007669"/>
    <property type="project" value="TreeGrafter"/>
</dbReference>
<dbReference type="GO" id="GO:0102970">
    <property type="term" value="F:7-deoxyloganetic acid glucosyltransferase activity"/>
    <property type="evidence" value="ECO:0007669"/>
    <property type="project" value="UniProtKB-EC"/>
</dbReference>
<dbReference type="InterPro" id="IPR002213">
    <property type="entry name" value="UDP_glucos_trans"/>
</dbReference>